<sequence>MNSIKLIPVALLSLLLVLAGCAGQQGANSAQDANPADSIARADGANNGIAQSMELKAQEYCGAENVAGVFACKSYIEVQSSLLGGGSKYYLQDGSQLECPLVALEYMSAQCRELYENKEASAPECKQAC</sequence>
<reference evidence="2" key="1">
    <citation type="journal article" date="2020" name="bioRxiv">
        <title>A rank-normalized archaeal taxonomy based on genome phylogeny resolves widespread incomplete and uneven classifications.</title>
        <authorList>
            <person name="Rinke C."/>
            <person name="Chuvochina M."/>
            <person name="Mussig A.J."/>
            <person name="Chaumeil P.-A."/>
            <person name="Waite D.W."/>
            <person name="Whitman W.B."/>
            <person name="Parks D.H."/>
            <person name="Hugenholtz P."/>
        </authorList>
    </citation>
    <scope>NUCLEOTIDE SEQUENCE [LARGE SCALE GENOMIC DNA]</scope>
</reference>
<evidence type="ECO:0008006" key="3">
    <source>
        <dbReference type="Google" id="ProtNLM"/>
    </source>
</evidence>
<evidence type="ECO:0000313" key="2">
    <source>
        <dbReference type="Proteomes" id="UP000565078"/>
    </source>
</evidence>
<evidence type="ECO:0000313" key="1">
    <source>
        <dbReference type="EMBL" id="HIH10308.1"/>
    </source>
</evidence>
<dbReference type="Proteomes" id="UP000565078">
    <property type="component" value="Unassembled WGS sequence"/>
</dbReference>
<dbReference type="AlphaFoldDB" id="A0A7J4IY28"/>
<name>A0A7J4IY28_9ARCH</name>
<comment type="caution">
    <text evidence="1">The sequence shown here is derived from an EMBL/GenBank/DDBJ whole genome shotgun (WGS) entry which is preliminary data.</text>
</comment>
<dbReference type="PROSITE" id="PS51257">
    <property type="entry name" value="PROKAR_LIPOPROTEIN"/>
    <property type="match status" value="1"/>
</dbReference>
<dbReference type="EMBL" id="DUGC01000106">
    <property type="protein sequence ID" value="HIH10308.1"/>
    <property type="molecule type" value="Genomic_DNA"/>
</dbReference>
<organism evidence="1 2">
    <name type="scientific">Candidatus Iainarchaeum sp</name>
    <dbReference type="NCBI Taxonomy" id="3101447"/>
    <lineage>
        <taxon>Archaea</taxon>
        <taxon>Candidatus Iainarchaeota</taxon>
        <taxon>Candidatus Iainarchaeia</taxon>
        <taxon>Candidatus Iainarchaeales</taxon>
        <taxon>Candidatus Iainarchaeaceae</taxon>
        <taxon>Candidatus Iainarchaeum</taxon>
    </lineage>
</organism>
<proteinExistence type="predicted"/>
<gene>
    <name evidence="1" type="ORF">HA254_06620</name>
</gene>
<protein>
    <recommendedName>
        <fullName evidence="3">Lipoprotein</fullName>
    </recommendedName>
</protein>
<accession>A0A7J4IY28</accession>